<dbReference type="EMBL" id="CP002455">
    <property type="protein sequence ID" value="ADX66974.1"/>
    <property type="molecule type" value="Genomic_DNA"/>
</dbReference>
<evidence type="ECO:0000313" key="3">
    <source>
        <dbReference type="EMBL" id="ADX66974.1"/>
    </source>
</evidence>
<feature type="coiled-coil region" evidence="1">
    <location>
        <begin position="1063"/>
        <end position="1098"/>
    </location>
</feature>
<feature type="region of interest" description="Disordered" evidence="2">
    <location>
        <begin position="621"/>
        <end position="654"/>
    </location>
</feature>
<dbReference type="eggNOG" id="COG1196">
    <property type="taxonomic scope" value="Bacteria"/>
</dbReference>
<keyword evidence="1" id="KW-0175">Coiled coil</keyword>
<gene>
    <name evidence="3" type="ordered locus">Weevi_0252</name>
</gene>
<dbReference type="OrthoDB" id="1219342at2"/>
<feature type="coiled-coil region" evidence="1">
    <location>
        <begin position="576"/>
        <end position="603"/>
    </location>
</feature>
<dbReference type="eggNOG" id="COG3941">
    <property type="taxonomic scope" value="Bacteria"/>
</dbReference>
<dbReference type="HOGENOM" id="CLU_263418_0_0_10"/>
<feature type="coiled-coil region" evidence="1">
    <location>
        <begin position="894"/>
        <end position="982"/>
    </location>
</feature>
<accession>F0NXR7</accession>
<dbReference type="AlphaFoldDB" id="F0NXR7"/>
<sequence length="1277" mass="143858">MADEIIDIIHNISYQVHDAELDKAIRTVEGNIKGIENLTKRQIRLAQQYNRTAVQDNETRARLSRMINQNTSALNYHKKSLEQNIISNKRLTHSMEKELGIIGAVEQKLKLLQAARRRATSDEDIRRYDNLINQQRTRLNNYNANPIPNLSKGLLRSVSGVSRLLPAIGGALSIATLGNQVKDVTQRFESYRTTLRNTFQSSIKANEEFTKIKTFAEKTPFAVDELTSSFIKLVNRGFTPTYEELTNLGDLAASQGKSFDQLVEAILDAQTNEYERLKEFGIRAKTVGDSVTLTFKGVEKQIKKTDEEAIRKAILSFGQMKGVAGGMNAQAQTLGGTISNLGDSFDGLFSAIGSHGQSSFQGLLNSVKETVDWFTKMIETSPVDSLREQRNELNLLVGQLIIANNQEEVRSSLMSEIASKYPEYLNLIDAERSSTEQLSSALSVLNQEYENKIRLALISEEQNRITEEQTRLIGKQREAIKALLPELAKYGYTEVSFSALSPSEQQRVGNQILKKSVQNKGEDLINELSTSTREFAGERNLNKVKQASEFQKNWENFNSINEKLNKERLHQIKLTNAQNESYIKGLKETLAQEEEELKLMKKQGANQNQILAQEKLIQGIRDKINSPTKTKTPANSSTGTTKTKSKTHSGRTVDPNKEALKVIEENYKTELEKEKQALEKIRKEKLTALQNEEIDRITYNEKMQDITDSHNAKLLLLEINYAKQRIQYIKGAEKEASQTRIAEIQNSIIDLSTALKERAEKEIKALIDSQRVIDDELFKLSAESLDKEIKNIQKGTDVQLESIDERNKELIRKHAKLTDDLNNPELSANAIEQLKLVEEAQKKNEELRLKVVKDSEKRIRETRLKYVLEEIKELENLAVSRIDHYTEKEQAEFDKKYLDKLRENENELEKIRNQADENDNKNLSKNKKLKLAEEKANKEVEIAKRAELTKLFIIKTSIENQLAVLKAGYDDLADEEKEARQKQIDALNSQLSTTQNSIKKGFDGLEENPSNEKCKWSEKDEKILNTFREINAYVNEVTGSVTTFTEVLQNALDLEISIRERRVERIQKIAERGNAEILQLEEQRLQKAQAQQEKYARQQIAINSAQQISASLVAVAEAAKRGGGFLSIAAVLATISALATGYAMAKSLSQDSTGSLGFKDGVVNLYGPGTETSDSIPARLSKGESVITAKGTRIGDNAKILEMMNNNVAFSLPNIKDVGVTSTVMHNKKEVLDIKNELAEIKTAIENQKSSSVIIDADGLVAMSNAVNIRKMKRDLL</sequence>
<name>F0NXR7_WEEVC</name>
<reference evidence="3 4" key="1">
    <citation type="journal article" date="2011" name="Stand. Genomic Sci.">
        <title>Complete genome sequence of Weeksella virosa type strain (9751).</title>
        <authorList>
            <person name="Lang E."/>
            <person name="Teshima H."/>
            <person name="Lucas S."/>
            <person name="Lapidus A."/>
            <person name="Hammon N."/>
            <person name="Deshpande S."/>
            <person name="Nolan M."/>
            <person name="Cheng J.F."/>
            <person name="Pitluck S."/>
            <person name="Liolios K."/>
            <person name="Pagani I."/>
            <person name="Mikhailova N."/>
            <person name="Ivanova N."/>
            <person name="Mavromatis K."/>
            <person name="Pati A."/>
            <person name="Tapia R."/>
            <person name="Han C."/>
            <person name="Goodwin L."/>
            <person name="Chen A."/>
            <person name="Palaniappan K."/>
            <person name="Land M."/>
            <person name="Hauser L."/>
            <person name="Chang Y.J."/>
            <person name="Jeffries C.D."/>
            <person name="Brambilla E.M."/>
            <person name="Kopitz M."/>
            <person name="Rohde M."/>
            <person name="Goker M."/>
            <person name="Tindall B.J."/>
            <person name="Detter J.C."/>
            <person name="Woyke T."/>
            <person name="Bristow J."/>
            <person name="Eisen J.A."/>
            <person name="Markowitz V."/>
            <person name="Hugenholtz P."/>
            <person name="Klenk H.P."/>
            <person name="Kyrpides N.C."/>
        </authorList>
    </citation>
    <scope>NUCLEOTIDE SEQUENCE [LARGE SCALE GENOMIC DNA]</scope>
    <source>
        <strain evidence="4">ATCC 43766 / DSM 16922 / JCM 21250 / NBRC 16016 / NCTC 11634 / CL345/78</strain>
    </source>
</reference>
<feature type="coiled-coil region" evidence="1">
    <location>
        <begin position="800"/>
        <end position="857"/>
    </location>
</feature>
<organism evidence="3 4">
    <name type="scientific">Weeksella virosa (strain ATCC 43766 / DSM 16922 / JCM 21250 / CCUG 30538 / CDC 9751 / IAM 14551 / NBRC 16016 / NCTC 11634 / CL345/78)</name>
    <dbReference type="NCBI Taxonomy" id="865938"/>
    <lineage>
        <taxon>Bacteria</taxon>
        <taxon>Pseudomonadati</taxon>
        <taxon>Bacteroidota</taxon>
        <taxon>Flavobacteriia</taxon>
        <taxon>Flavobacteriales</taxon>
        <taxon>Weeksellaceae</taxon>
        <taxon>Weeksella</taxon>
    </lineage>
</organism>
<evidence type="ECO:0000256" key="2">
    <source>
        <dbReference type="SAM" id="MobiDB-lite"/>
    </source>
</evidence>
<proteinExistence type="predicted"/>
<evidence type="ECO:0000256" key="1">
    <source>
        <dbReference type="SAM" id="Coils"/>
    </source>
</evidence>
<dbReference type="STRING" id="865938.Weevi_0252"/>
<dbReference type="KEGG" id="wvi:Weevi_0252"/>
<dbReference type="RefSeq" id="WP_013597366.1">
    <property type="nucleotide sequence ID" value="NC_015144.1"/>
</dbReference>
<reference evidence="4" key="2">
    <citation type="journal article" date="2011" name="Stand. Genomic Sci.">
        <title>Complete genome sequence of Weeksella virosa type strain (9751T).</title>
        <authorList>
            <person name="Lang E."/>
            <person name="Teshima H."/>
            <person name="Lucas S."/>
            <person name="Lapidus A."/>
            <person name="Hammon N."/>
            <person name="Deshpande S."/>
            <person name="Nolan M."/>
            <person name="Cheng J."/>
            <person name="Pitluck S."/>
            <person name="Liolios K."/>
            <person name="Pagani I."/>
            <person name="Mikhailova N."/>
            <person name="Ivanova N."/>
            <person name="Mavromatis K."/>
            <person name="Pati A."/>
            <person name="Tapia R."/>
            <person name="Han C."/>
            <person name="Goodwin L."/>
            <person name="Chen A."/>
            <person name="Palaniappan K."/>
            <person name="Land M."/>
            <person name="Hauser L."/>
            <person name="Chang Y."/>
            <person name="Jeffries C."/>
            <person name="Brambilla E."/>
            <person name="Kopitz M."/>
            <person name="Rohde M."/>
            <person name="Goker M."/>
            <person name="Tindall B."/>
            <person name="Detter J."/>
            <person name="Woyke T."/>
            <person name="Bristow J."/>
            <person name="Eisen J."/>
            <person name="Markowitz V."/>
            <person name="Hugenholtz P."/>
            <person name="Klenk H."/>
            <person name="Kyrpides N."/>
        </authorList>
    </citation>
    <scope>NUCLEOTIDE SEQUENCE [LARGE SCALE GENOMIC DNA]</scope>
    <source>
        <strain evidence="4">ATCC 43766 / DSM 16922 / JCM 21250 / NBRC 16016 / NCTC 11634 / CL345/78</strain>
    </source>
</reference>
<protein>
    <submittedName>
        <fullName evidence="3">Uncharacterized protein</fullName>
    </submittedName>
</protein>
<evidence type="ECO:0000313" key="4">
    <source>
        <dbReference type="Proteomes" id="UP000008641"/>
    </source>
</evidence>
<feature type="compositionally biased region" description="Polar residues" evidence="2">
    <location>
        <begin position="625"/>
        <end position="635"/>
    </location>
</feature>
<dbReference type="Proteomes" id="UP000008641">
    <property type="component" value="Chromosome"/>
</dbReference>
<feature type="coiled-coil region" evidence="1">
    <location>
        <begin position="657"/>
        <end position="691"/>
    </location>
</feature>
<keyword evidence="4" id="KW-1185">Reference proteome</keyword>